<evidence type="ECO:0000313" key="3">
    <source>
        <dbReference type="Proteomes" id="UP000815677"/>
    </source>
</evidence>
<accession>A0ABQ0L1X8</accession>
<gene>
    <name evidence="2" type="ORF">MCHLO_02760</name>
</gene>
<evidence type="ECO:0000256" key="1">
    <source>
        <dbReference type="SAM" id="MobiDB-lite"/>
    </source>
</evidence>
<sequence length="143" mass="15324">WGNRAYPAANSASKFLSSASLAAVPASSLVPTSLAAHARHHGPILLLRAPTIAFLRQEARPLPHAPMSYHSIACFALNMPAALIGGENTETAWVILYHHRRTAYQRVAYAAAAAAAATAREGESFHHTSQDNNVSTTHTDLFK</sequence>
<protein>
    <submittedName>
        <fullName evidence="2">Uncharacterized protein</fullName>
    </submittedName>
</protein>
<keyword evidence="3" id="KW-1185">Reference proteome</keyword>
<proteinExistence type="predicted"/>
<feature type="compositionally biased region" description="Polar residues" evidence="1">
    <location>
        <begin position="130"/>
        <end position="143"/>
    </location>
</feature>
<reference evidence="2" key="1">
    <citation type="submission" date="2014-09" db="EMBL/GenBank/DDBJ databases">
        <title>Genome sequence of the luminous mushroom Mycena chlorophos for searching fungal bioluminescence genes.</title>
        <authorList>
            <person name="Tanaka Y."/>
            <person name="Kasuga D."/>
            <person name="Oba Y."/>
            <person name="Hase S."/>
            <person name="Sato K."/>
            <person name="Oba Y."/>
            <person name="Sakakibara Y."/>
        </authorList>
    </citation>
    <scope>NUCLEOTIDE SEQUENCE</scope>
</reference>
<dbReference type="Proteomes" id="UP000815677">
    <property type="component" value="Unassembled WGS sequence"/>
</dbReference>
<evidence type="ECO:0000313" key="2">
    <source>
        <dbReference type="EMBL" id="GAT45170.1"/>
    </source>
</evidence>
<organism evidence="2 3">
    <name type="scientific">Mycena chlorophos</name>
    <name type="common">Agaric fungus</name>
    <name type="synonym">Agaricus chlorophos</name>
    <dbReference type="NCBI Taxonomy" id="658473"/>
    <lineage>
        <taxon>Eukaryota</taxon>
        <taxon>Fungi</taxon>
        <taxon>Dikarya</taxon>
        <taxon>Basidiomycota</taxon>
        <taxon>Agaricomycotina</taxon>
        <taxon>Agaricomycetes</taxon>
        <taxon>Agaricomycetidae</taxon>
        <taxon>Agaricales</taxon>
        <taxon>Marasmiineae</taxon>
        <taxon>Mycenaceae</taxon>
        <taxon>Mycena</taxon>
    </lineage>
</organism>
<feature type="region of interest" description="Disordered" evidence="1">
    <location>
        <begin position="122"/>
        <end position="143"/>
    </location>
</feature>
<feature type="non-terminal residue" evidence="2">
    <location>
        <position position="1"/>
    </location>
</feature>
<name>A0ABQ0L1X8_MYCCL</name>
<dbReference type="EMBL" id="DF840870">
    <property type="protein sequence ID" value="GAT45170.1"/>
    <property type="molecule type" value="Genomic_DNA"/>
</dbReference>